<dbReference type="SUPFAM" id="SSF52540">
    <property type="entry name" value="P-loop containing nucleoside triphosphate hydrolases"/>
    <property type="match status" value="1"/>
</dbReference>
<dbReference type="Pfam" id="PF02954">
    <property type="entry name" value="HTH_8"/>
    <property type="match status" value="1"/>
</dbReference>
<proteinExistence type="predicted"/>
<keyword evidence="2" id="KW-0067">ATP-binding</keyword>
<dbReference type="InterPro" id="IPR000014">
    <property type="entry name" value="PAS"/>
</dbReference>
<evidence type="ECO:0000256" key="5">
    <source>
        <dbReference type="ARBA" id="ARBA00023163"/>
    </source>
</evidence>
<feature type="domain" description="Sigma-54 factor interaction" evidence="6">
    <location>
        <begin position="183"/>
        <end position="410"/>
    </location>
</feature>
<dbReference type="InterPro" id="IPR003593">
    <property type="entry name" value="AAA+_ATPase"/>
</dbReference>
<keyword evidence="5" id="KW-0804">Transcription</keyword>
<dbReference type="InterPro" id="IPR002197">
    <property type="entry name" value="HTH_Fis"/>
</dbReference>
<dbReference type="KEGG" id="dsa:Desal_3540"/>
<sequence length="489" mass="55530">MNKPTYDELFEKCSSFEEQIKAFKVTEKELQESKLQLTRLFNNLPGMVYRCSLDDNMHPTLDFVSKGCSDLFGVVPEFFTDQHTNVMETLAHPDDLSSMRTEQNAAILNRRPYKLLYRVCLDSDRRKWIWDQGECLYDEDGKATYLEGIMIDISAQKLREYELLQENQNLRGTLEDRFRFGAIIGKSNGMREVFKLIMKAAKRDSNVIIFGETGTGKDLVAQTIHEQSGSEGAYVPVNCGAIPSNLMESEFFGHKKGAFSGATSDRQGYLAAADGGTLFLDEVGEIDLALQVKLLRALESRLYTPVGGTEPQSSNFRLIAATNRDLSELVRQGLMRSDFFFRLHVLPIHVPPLRERVEDLPLLINEFMARYLGRTDSLPRIPGKIRAAMDHHHWPGNVRELQNVLERYLTFGEMVFSDLGIHTPEAGPDVGEAVKLFESGSTFSEAVESFERHVLLKALERNHWKKGATAEELGLNMRTMQRKLKKYGL</sequence>
<dbReference type="RefSeq" id="WP_015853402.1">
    <property type="nucleotide sequence ID" value="NC_012881.1"/>
</dbReference>
<dbReference type="InterPro" id="IPR035965">
    <property type="entry name" value="PAS-like_dom_sf"/>
</dbReference>
<dbReference type="InterPro" id="IPR025944">
    <property type="entry name" value="Sigma_54_int_dom_CS"/>
</dbReference>
<dbReference type="Pfam" id="PF08447">
    <property type="entry name" value="PAS_3"/>
    <property type="match status" value="1"/>
</dbReference>
<dbReference type="PANTHER" id="PTHR32071:SF122">
    <property type="entry name" value="SIGMA FACTOR"/>
    <property type="match status" value="1"/>
</dbReference>
<evidence type="ECO:0000256" key="1">
    <source>
        <dbReference type="ARBA" id="ARBA00022741"/>
    </source>
</evidence>
<dbReference type="InterPro" id="IPR058031">
    <property type="entry name" value="AAA_lid_NorR"/>
</dbReference>
<dbReference type="Gene3D" id="3.30.450.20">
    <property type="entry name" value="PAS domain"/>
    <property type="match status" value="1"/>
</dbReference>
<keyword evidence="4" id="KW-0238">DNA-binding</keyword>
<dbReference type="GO" id="GO:0006355">
    <property type="term" value="P:regulation of DNA-templated transcription"/>
    <property type="evidence" value="ECO:0007669"/>
    <property type="project" value="InterPro"/>
</dbReference>
<gene>
    <name evidence="7" type="ordered locus">Desal_3540</name>
</gene>
<dbReference type="Pfam" id="PF25601">
    <property type="entry name" value="AAA_lid_14"/>
    <property type="match status" value="1"/>
</dbReference>
<dbReference type="PANTHER" id="PTHR32071">
    <property type="entry name" value="TRANSCRIPTIONAL REGULATORY PROTEIN"/>
    <property type="match status" value="1"/>
</dbReference>
<dbReference type="HOGENOM" id="CLU_000445_8_1_7"/>
<evidence type="ECO:0000256" key="3">
    <source>
        <dbReference type="ARBA" id="ARBA00023015"/>
    </source>
</evidence>
<dbReference type="InterPro" id="IPR025662">
    <property type="entry name" value="Sigma_54_int_dom_ATP-bd_1"/>
</dbReference>
<dbReference type="Proteomes" id="UP000002601">
    <property type="component" value="Chromosome"/>
</dbReference>
<dbReference type="EMBL" id="CP001649">
    <property type="protein sequence ID" value="ACS81586.1"/>
    <property type="molecule type" value="Genomic_DNA"/>
</dbReference>
<dbReference type="STRING" id="526222.Desal_3540"/>
<evidence type="ECO:0000313" key="7">
    <source>
        <dbReference type="EMBL" id="ACS81586.1"/>
    </source>
</evidence>
<dbReference type="InterPro" id="IPR025943">
    <property type="entry name" value="Sigma_54_int_dom_ATP-bd_2"/>
</dbReference>
<keyword evidence="8" id="KW-1185">Reference proteome</keyword>
<dbReference type="PROSITE" id="PS50045">
    <property type="entry name" value="SIGMA54_INTERACT_4"/>
    <property type="match status" value="1"/>
</dbReference>
<dbReference type="Gene3D" id="3.40.50.300">
    <property type="entry name" value="P-loop containing nucleotide triphosphate hydrolases"/>
    <property type="match status" value="1"/>
</dbReference>
<dbReference type="SUPFAM" id="SSF46689">
    <property type="entry name" value="Homeodomain-like"/>
    <property type="match status" value="1"/>
</dbReference>
<dbReference type="Pfam" id="PF00158">
    <property type="entry name" value="Sigma54_activat"/>
    <property type="match status" value="1"/>
</dbReference>
<dbReference type="eggNOG" id="COG3829">
    <property type="taxonomic scope" value="Bacteria"/>
</dbReference>
<dbReference type="InterPro" id="IPR027417">
    <property type="entry name" value="P-loop_NTPase"/>
</dbReference>
<dbReference type="GO" id="GO:0005524">
    <property type="term" value="F:ATP binding"/>
    <property type="evidence" value="ECO:0007669"/>
    <property type="project" value="UniProtKB-KW"/>
</dbReference>
<dbReference type="InterPro" id="IPR013655">
    <property type="entry name" value="PAS_fold_3"/>
</dbReference>
<evidence type="ECO:0000313" key="8">
    <source>
        <dbReference type="Proteomes" id="UP000002601"/>
    </source>
</evidence>
<dbReference type="PROSITE" id="PS00675">
    <property type="entry name" value="SIGMA54_INTERACT_1"/>
    <property type="match status" value="1"/>
</dbReference>
<dbReference type="InterPro" id="IPR002078">
    <property type="entry name" value="Sigma_54_int"/>
</dbReference>
<keyword evidence="3" id="KW-0805">Transcription regulation</keyword>
<dbReference type="InterPro" id="IPR009057">
    <property type="entry name" value="Homeodomain-like_sf"/>
</dbReference>
<dbReference type="Gene3D" id="1.10.8.60">
    <property type="match status" value="1"/>
</dbReference>
<organism evidence="7 8">
    <name type="scientific">Maridesulfovibrio salexigens (strain ATCC 14822 / DSM 2638 / NCIMB 8403 / VKM B-1763)</name>
    <name type="common">Desulfovibrio salexigens</name>
    <dbReference type="NCBI Taxonomy" id="526222"/>
    <lineage>
        <taxon>Bacteria</taxon>
        <taxon>Pseudomonadati</taxon>
        <taxon>Thermodesulfobacteriota</taxon>
        <taxon>Desulfovibrionia</taxon>
        <taxon>Desulfovibrionales</taxon>
        <taxon>Desulfovibrionaceae</taxon>
        <taxon>Maridesulfovibrio</taxon>
    </lineage>
</organism>
<reference evidence="7 8" key="1">
    <citation type="submission" date="2009-06" db="EMBL/GenBank/DDBJ databases">
        <title>Complete sequence of Desulfovibrio salexigens DSM 2638.</title>
        <authorList>
            <consortium name="US DOE Joint Genome Institute"/>
            <person name="Lucas S."/>
            <person name="Copeland A."/>
            <person name="Lapidus A."/>
            <person name="Glavina del Rio T."/>
            <person name="Tice H."/>
            <person name="Bruce D."/>
            <person name="Goodwin L."/>
            <person name="Pitluck S."/>
            <person name="Munk A.C."/>
            <person name="Brettin T."/>
            <person name="Detter J.C."/>
            <person name="Han C."/>
            <person name="Tapia R."/>
            <person name="Larimer F."/>
            <person name="Land M."/>
            <person name="Hauser L."/>
            <person name="Kyrpides N."/>
            <person name="Anderson I."/>
            <person name="Wall J.D."/>
            <person name="Arkin A.P."/>
            <person name="Dehal P."/>
            <person name="Chivian D."/>
            <person name="Giles B."/>
            <person name="Hazen T.C."/>
        </authorList>
    </citation>
    <scope>NUCLEOTIDE SEQUENCE [LARGE SCALE GENOMIC DNA]</scope>
    <source>
        <strain evidence="8">ATCC 14822 / DSM 2638 / NCIMB 8403 / VKM B-1763</strain>
    </source>
</reference>
<dbReference type="PROSITE" id="PS00688">
    <property type="entry name" value="SIGMA54_INTERACT_3"/>
    <property type="match status" value="1"/>
</dbReference>
<dbReference type="SUPFAM" id="SSF55785">
    <property type="entry name" value="PYP-like sensor domain (PAS domain)"/>
    <property type="match status" value="1"/>
</dbReference>
<evidence type="ECO:0000256" key="4">
    <source>
        <dbReference type="ARBA" id="ARBA00023125"/>
    </source>
</evidence>
<accession>C6BTA5</accession>
<evidence type="ECO:0000259" key="6">
    <source>
        <dbReference type="PROSITE" id="PS50045"/>
    </source>
</evidence>
<keyword evidence="1" id="KW-0547">Nucleotide-binding</keyword>
<evidence type="ECO:0000256" key="2">
    <source>
        <dbReference type="ARBA" id="ARBA00022840"/>
    </source>
</evidence>
<dbReference type="SMART" id="SM00382">
    <property type="entry name" value="AAA"/>
    <property type="match status" value="1"/>
</dbReference>
<dbReference type="PROSITE" id="PS00676">
    <property type="entry name" value="SIGMA54_INTERACT_2"/>
    <property type="match status" value="1"/>
</dbReference>
<protein>
    <submittedName>
        <fullName evidence="7">Sigma54 specific transcriptional regulator, Fis family</fullName>
    </submittedName>
</protein>
<dbReference type="CDD" id="cd00009">
    <property type="entry name" value="AAA"/>
    <property type="match status" value="1"/>
</dbReference>
<dbReference type="GO" id="GO:0043565">
    <property type="term" value="F:sequence-specific DNA binding"/>
    <property type="evidence" value="ECO:0007669"/>
    <property type="project" value="InterPro"/>
</dbReference>
<name>C6BTA5_MARSD</name>
<dbReference type="PRINTS" id="PR01590">
    <property type="entry name" value="HTHFIS"/>
</dbReference>
<dbReference type="Gene3D" id="1.10.10.60">
    <property type="entry name" value="Homeodomain-like"/>
    <property type="match status" value="1"/>
</dbReference>
<dbReference type="CDD" id="cd00130">
    <property type="entry name" value="PAS"/>
    <property type="match status" value="1"/>
</dbReference>
<dbReference type="AlphaFoldDB" id="C6BTA5"/>
<dbReference type="FunFam" id="3.40.50.300:FF:000006">
    <property type="entry name" value="DNA-binding transcriptional regulator NtrC"/>
    <property type="match status" value="1"/>
</dbReference>
<dbReference type="OrthoDB" id="5464420at2"/>